<evidence type="ECO:0000256" key="1">
    <source>
        <dbReference type="ARBA" id="ARBA00022723"/>
    </source>
</evidence>
<dbReference type="SUPFAM" id="SSF51197">
    <property type="entry name" value="Clavaminate synthase-like"/>
    <property type="match status" value="1"/>
</dbReference>
<dbReference type="GO" id="GO:0046872">
    <property type="term" value="F:metal ion binding"/>
    <property type="evidence" value="ECO:0007669"/>
    <property type="project" value="UniProtKB-KW"/>
</dbReference>
<dbReference type="OMA" id="NATIECP"/>
<dbReference type="InterPro" id="IPR027443">
    <property type="entry name" value="IPNS-like_sf"/>
</dbReference>
<dbReference type="EnsemblPlants" id="Kaladp0039s0001.1.v1.1">
    <property type="protein sequence ID" value="Kaladp0039s0001.1.v1.1"/>
    <property type="gene ID" value="Kaladp0039s0001.v1.1"/>
</dbReference>
<organism evidence="4 5">
    <name type="scientific">Kalanchoe fedtschenkoi</name>
    <name type="common">Lavender scallops</name>
    <name type="synonym">South American air plant</name>
    <dbReference type="NCBI Taxonomy" id="63787"/>
    <lineage>
        <taxon>Eukaryota</taxon>
        <taxon>Viridiplantae</taxon>
        <taxon>Streptophyta</taxon>
        <taxon>Embryophyta</taxon>
        <taxon>Tracheophyta</taxon>
        <taxon>Spermatophyta</taxon>
        <taxon>Magnoliopsida</taxon>
        <taxon>eudicotyledons</taxon>
        <taxon>Gunneridae</taxon>
        <taxon>Pentapetalae</taxon>
        <taxon>Saxifragales</taxon>
        <taxon>Crassulaceae</taxon>
        <taxon>Kalanchoe</taxon>
    </lineage>
</organism>
<dbReference type="PANTHER" id="PTHR47991">
    <property type="entry name" value="OXOGLUTARATE/IRON-DEPENDENT DIOXYGENASE"/>
    <property type="match status" value="1"/>
</dbReference>
<keyword evidence="1" id="KW-0479">Metal-binding</keyword>
<evidence type="ECO:0000259" key="3">
    <source>
        <dbReference type="PROSITE" id="PS51471"/>
    </source>
</evidence>
<proteinExistence type="predicted"/>
<dbReference type="InterPro" id="IPR005123">
    <property type="entry name" value="Oxoglu/Fe-dep_dioxygenase_dom"/>
</dbReference>
<name>A0A7N0ZV23_KALFE</name>
<protein>
    <recommendedName>
        <fullName evidence="3">Fe2OG dioxygenase domain-containing protein</fullName>
    </recommendedName>
</protein>
<sequence length="184" mass="20637">MDALVGKLSSLISQGLNLKNECLKNRIGGEPRRRVQANYYPPSPDPELTLGLAVHTDPNAITVLLQSQGASGLQVIHDDKWLAVAPLPNALVVNLGDQIQVLSNGRYKSVHHRAVSSKVLRVSLAVFYGPNKDTMISPIEELVDDEHPPMYREYKMSEFLDHFVRQRGKRRMAKEIFQVQKVAE</sequence>
<evidence type="ECO:0000313" key="4">
    <source>
        <dbReference type="EnsemblPlants" id="Kaladp0039s0001.1.v1.1"/>
    </source>
</evidence>
<dbReference type="Gramene" id="Kaladp0039s0001.1.v1.1">
    <property type="protein sequence ID" value="Kaladp0039s0001.1.v1.1"/>
    <property type="gene ID" value="Kaladp0039s0001.v1.1"/>
</dbReference>
<dbReference type="Proteomes" id="UP000594263">
    <property type="component" value="Unplaced"/>
</dbReference>
<keyword evidence="5" id="KW-1185">Reference proteome</keyword>
<reference evidence="4" key="1">
    <citation type="submission" date="2021-01" db="UniProtKB">
        <authorList>
            <consortium name="EnsemblPlants"/>
        </authorList>
    </citation>
    <scope>IDENTIFICATION</scope>
</reference>
<dbReference type="InterPro" id="IPR044861">
    <property type="entry name" value="IPNS-like_FE2OG_OXY"/>
</dbReference>
<dbReference type="InterPro" id="IPR050295">
    <property type="entry name" value="Plant_2OG-oxidoreductases"/>
</dbReference>
<evidence type="ECO:0000313" key="5">
    <source>
        <dbReference type="Proteomes" id="UP000594263"/>
    </source>
</evidence>
<feature type="domain" description="Fe2OG dioxygenase" evidence="3">
    <location>
        <begin position="31"/>
        <end position="130"/>
    </location>
</feature>
<dbReference type="AlphaFoldDB" id="A0A7N0ZV23"/>
<dbReference type="Gene3D" id="2.60.120.330">
    <property type="entry name" value="B-lactam Antibiotic, Isopenicillin N Synthase, Chain"/>
    <property type="match status" value="1"/>
</dbReference>
<dbReference type="Pfam" id="PF03171">
    <property type="entry name" value="2OG-FeII_Oxy"/>
    <property type="match status" value="1"/>
</dbReference>
<accession>A0A7N0ZV23</accession>
<keyword evidence="2" id="KW-0408">Iron</keyword>
<evidence type="ECO:0000256" key="2">
    <source>
        <dbReference type="ARBA" id="ARBA00023004"/>
    </source>
</evidence>
<dbReference type="PROSITE" id="PS51471">
    <property type="entry name" value="FE2OG_OXY"/>
    <property type="match status" value="1"/>
</dbReference>